<name>A0A381YNP1_9ZZZZ</name>
<keyword evidence="1" id="KW-0378">Hydrolase</keyword>
<dbReference type="GO" id="GO:0016787">
    <property type="term" value="F:hydrolase activity"/>
    <property type="evidence" value="ECO:0007669"/>
    <property type="project" value="UniProtKB-KW"/>
</dbReference>
<proteinExistence type="predicted"/>
<dbReference type="Pfam" id="PF00850">
    <property type="entry name" value="Hist_deacetyl"/>
    <property type="match status" value="1"/>
</dbReference>
<dbReference type="SUPFAM" id="SSF52768">
    <property type="entry name" value="Arginase/deacetylase"/>
    <property type="match status" value="1"/>
</dbReference>
<dbReference type="AlphaFoldDB" id="A0A381YNP1"/>
<dbReference type="GO" id="GO:0040029">
    <property type="term" value="P:epigenetic regulation of gene expression"/>
    <property type="evidence" value="ECO:0007669"/>
    <property type="project" value="TreeGrafter"/>
</dbReference>
<accession>A0A381YNP1</accession>
<dbReference type="CDD" id="cd09993">
    <property type="entry name" value="HDAC_classIV"/>
    <property type="match status" value="1"/>
</dbReference>
<evidence type="ECO:0000313" key="3">
    <source>
        <dbReference type="EMBL" id="SVA78242.1"/>
    </source>
</evidence>
<feature type="domain" description="Histone deacetylase" evidence="2">
    <location>
        <begin position="3"/>
        <end position="203"/>
    </location>
</feature>
<dbReference type="InterPro" id="IPR000286">
    <property type="entry name" value="HDACs"/>
</dbReference>
<evidence type="ECO:0000259" key="2">
    <source>
        <dbReference type="Pfam" id="PF00850"/>
    </source>
</evidence>
<evidence type="ECO:0000256" key="1">
    <source>
        <dbReference type="ARBA" id="ARBA00022801"/>
    </source>
</evidence>
<dbReference type="InterPro" id="IPR044150">
    <property type="entry name" value="HDAC_classIV"/>
</dbReference>
<dbReference type="PANTHER" id="PTHR10625:SF19">
    <property type="entry name" value="HISTONE DEACETYLASE 12"/>
    <property type="match status" value="1"/>
</dbReference>
<dbReference type="GO" id="GO:0004407">
    <property type="term" value="F:histone deacetylase activity"/>
    <property type="evidence" value="ECO:0007669"/>
    <property type="project" value="InterPro"/>
</dbReference>
<dbReference type="InterPro" id="IPR037138">
    <property type="entry name" value="His_deacetylse_dom_sf"/>
</dbReference>
<dbReference type="InterPro" id="IPR023801">
    <property type="entry name" value="His_deacetylse_dom"/>
</dbReference>
<gene>
    <name evidence="3" type="ORF">METZ01_LOCUS131096</name>
</gene>
<dbReference type="PRINTS" id="PR01270">
    <property type="entry name" value="HDASUPER"/>
</dbReference>
<sequence length="230" mass="25079">MELPWSTQLFDAATRCVGGSIMAAHLALDFGVGLHVGGGFHHAFADHGEGFCVFNDTACAIRQVQAERRVERAMVVDVDLHQGNGTSAIFTNDESVATFSIHQECLYPYPKPPSTVDVGLDPGTDDATYLNLLEAHLLPLVDSHDPDLIVYVAGADPYRYDQLGALNLTIDGLRARDQFVCDLCRKRRLPLAVVLAGGYAEHTEDTVQIHLGTLQEAALLWHENANDLLS</sequence>
<dbReference type="EMBL" id="UINC01018594">
    <property type="protein sequence ID" value="SVA78242.1"/>
    <property type="molecule type" value="Genomic_DNA"/>
</dbReference>
<reference evidence="3" key="1">
    <citation type="submission" date="2018-05" db="EMBL/GenBank/DDBJ databases">
        <authorList>
            <person name="Lanie J.A."/>
            <person name="Ng W.-L."/>
            <person name="Kazmierczak K.M."/>
            <person name="Andrzejewski T.M."/>
            <person name="Davidsen T.M."/>
            <person name="Wayne K.J."/>
            <person name="Tettelin H."/>
            <person name="Glass J.I."/>
            <person name="Rusch D."/>
            <person name="Podicherti R."/>
            <person name="Tsui H.-C.T."/>
            <person name="Winkler M.E."/>
        </authorList>
    </citation>
    <scope>NUCLEOTIDE SEQUENCE</scope>
</reference>
<dbReference type="Gene3D" id="3.40.800.20">
    <property type="entry name" value="Histone deacetylase domain"/>
    <property type="match status" value="1"/>
</dbReference>
<dbReference type="PANTHER" id="PTHR10625">
    <property type="entry name" value="HISTONE DEACETYLASE HDAC1-RELATED"/>
    <property type="match status" value="1"/>
</dbReference>
<dbReference type="InterPro" id="IPR023696">
    <property type="entry name" value="Ureohydrolase_dom_sf"/>
</dbReference>
<protein>
    <recommendedName>
        <fullName evidence="2">Histone deacetylase domain-containing protein</fullName>
    </recommendedName>
</protein>
<organism evidence="3">
    <name type="scientific">marine metagenome</name>
    <dbReference type="NCBI Taxonomy" id="408172"/>
    <lineage>
        <taxon>unclassified sequences</taxon>
        <taxon>metagenomes</taxon>
        <taxon>ecological metagenomes</taxon>
    </lineage>
</organism>